<dbReference type="PROSITE" id="PS51257">
    <property type="entry name" value="PROKAR_LIPOPROTEIN"/>
    <property type="match status" value="1"/>
</dbReference>
<protein>
    <recommendedName>
        <fullName evidence="6">DUF4156 domain-containing protein</fullName>
    </recommendedName>
</protein>
<comment type="caution">
    <text evidence="2">The sequence shown here is derived from an EMBL/GenBank/DDBJ whole genome shotgun (WGS) entry which is preliminary data.</text>
</comment>
<sequence length="142" mass="15495">MKIALKLFTLGCCTTFLAACQSTPQTYNGHAGYQIEAQNATSATLAYTLAGRQNQQLDENKLQRACQKVLGQHRTFKLNILSINEIANPATTAQQYGRQIGNSRASFGLSNTPDLRNTDNLGAQNALDARPATLRVVRYTCS</sequence>
<evidence type="ECO:0000313" key="5">
    <source>
        <dbReference type="Proteomes" id="UP000281084"/>
    </source>
</evidence>
<proteinExistence type="predicted"/>
<reference evidence="3 4" key="1">
    <citation type="submission" date="2018-09" db="EMBL/GenBank/DDBJ databases">
        <title>The draft genome of Acinetobacter sp. strains.</title>
        <authorList>
            <person name="Qin J."/>
            <person name="Feng Y."/>
            <person name="Zong Z."/>
        </authorList>
    </citation>
    <scope>NUCLEOTIDE SEQUENCE [LARGE SCALE GENOMIC DNA]</scope>
    <source>
        <strain evidence="3 4">WCHAc060001</strain>
    </source>
</reference>
<evidence type="ECO:0000313" key="2">
    <source>
        <dbReference type="EMBL" id="RKG55772.1"/>
    </source>
</evidence>
<dbReference type="Proteomes" id="UP000273105">
    <property type="component" value="Unassembled WGS sequence"/>
</dbReference>
<dbReference type="AlphaFoldDB" id="A0A3A8G9R7"/>
<reference evidence="2 5" key="2">
    <citation type="submission" date="2018-09" db="EMBL/GenBank/DDBJ databases">
        <title>The draft genome of Acinetobacter spp. strains.</title>
        <authorList>
            <person name="Qin J."/>
            <person name="Feng Y."/>
            <person name="Zong Z."/>
        </authorList>
    </citation>
    <scope>NUCLEOTIDE SEQUENCE [LARGE SCALE GENOMIC DNA]</scope>
    <source>
        <strain evidence="2 5">WCHAc060002</strain>
    </source>
</reference>
<evidence type="ECO:0000313" key="4">
    <source>
        <dbReference type="Proteomes" id="UP000273105"/>
    </source>
</evidence>
<accession>A0A3A8G9R7</accession>
<dbReference type="EMBL" id="RCHE01000020">
    <property type="protein sequence ID" value="RLL44468.1"/>
    <property type="molecule type" value="Genomic_DNA"/>
</dbReference>
<dbReference type="Proteomes" id="UP000281084">
    <property type="component" value="Unassembled WGS sequence"/>
</dbReference>
<dbReference type="RefSeq" id="WP_106985705.1">
    <property type="nucleotide sequence ID" value="NZ_CP035934.2"/>
</dbReference>
<keyword evidence="4" id="KW-1185">Reference proteome</keyword>
<feature type="signal peptide" evidence="1">
    <location>
        <begin position="1"/>
        <end position="18"/>
    </location>
</feature>
<evidence type="ECO:0008006" key="6">
    <source>
        <dbReference type="Google" id="ProtNLM"/>
    </source>
</evidence>
<evidence type="ECO:0000313" key="3">
    <source>
        <dbReference type="EMBL" id="RLL44468.1"/>
    </source>
</evidence>
<feature type="chain" id="PRO_5044588286" description="DUF4156 domain-containing protein" evidence="1">
    <location>
        <begin position="19"/>
        <end position="142"/>
    </location>
</feature>
<keyword evidence="1" id="KW-0732">Signal</keyword>
<gene>
    <name evidence="2" type="ORF">D7V64_01390</name>
    <name evidence="3" type="ORF">D9K79_09700</name>
</gene>
<organism evidence="2 5">
    <name type="scientific">Acinetobacter cumulans</name>
    <dbReference type="NCBI Taxonomy" id="2136182"/>
    <lineage>
        <taxon>Bacteria</taxon>
        <taxon>Pseudomonadati</taxon>
        <taxon>Pseudomonadota</taxon>
        <taxon>Gammaproteobacteria</taxon>
        <taxon>Moraxellales</taxon>
        <taxon>Moraxellaceae</taxon>
        <taxon>Acinetobacter</taxon>
    </lineage>
</organism>
<evidence type="ECO:0000256" key="1">
    <source>
        <dbReference type="SAM" id="SignalP"/>
    </source>
</evidence>
<dbReference type="EMBL" id="RAXZ01000001">
    <property type="protein sequence ID" value="RKG55772.1"/>
    <property type="molecule type" value="Genomic_DNA"/>
</dbReference>
<name>A0A3A8G9R7_9GAMM</name>